<keyword evidence="3" id="KW-0732">Signal</keyword>
<feature type="domain" description="SusD-like N-terminal" evidence="7">
    <location>
        <begin position="81"/>
        <end position="212"/>
    </location>
</feature>
<gene>
    <name evidence="8" type="ORF">A8C56_23425</name>
</gene>
<keyword evidence="9" id="KW-1185">Reference proteome</keyword>
<keyword evidence="4" id="KW-0472">Membrane</keyword>
<evidence type="ECO:0000313" key="8">
    <source>
        <dbReference type="EMBL" id="ANH83533.1"/>
    </source>
</evidence>
<reference evidence="8 9" key="1">
    <citation type="submission" date="2016-05" db="EMBL/GenBank/DDBJ databases">
        <title>Niabella ginsenosidivorans BS26 whole genome sequencing.</title>
        <authorList>
            <person name="Im W.T."/>
            <person name="Siddiqi M.Z."/>
        </authorList>
    </citation>
    <scope>NUCLEOTIDE SEQUENCE [LARGE SCALE GENOMIC DNA]</scope>
    <source>
        <strain evidence="8 9">BS26</strain>
    </source>
</reference>
<evidence type="ECO:0000256" key="2">
    <source>
        <dbReference type="ARBA" id="ARBA00006275"/>
    </source>
</evidence>
<evidence type="ECO:0000313" key="9">
    <source>
        <dbReference type="Proteomes" id="UP000077667"/>
    </source>
</evidence>
<dbReference type="Pfam" id="PF07980">
    <property type="entry name" value="SusD_RagB"/>
    <property type="match status" value="1"/>
</dbReference>
<dbReference type="EMBL" id="CP015772">
    <property type="protein sequence ID" value="ANH83533.1"/>
    <property type="molecule type" value="Genomic_DNA"/>
</dbReference>
<dbReference type="STRING" id="1176587.A8C56_23425"/>
<dbReference type="AlphaFoldDB" id="A0A1A9I7H1"/>
<dbReference type="InterPro" id="IPR011990">
    <property type="entry name" value="TPR-like_helical_dom_sf"/>
</dbReference>
<proteinExistence type="inferred from homology"/>
<keyword evidence="5" id="KW-0998">Cell outer membrane</keyword>
<dbReference type="RefSeq" id="WP_067761170.1">
    <property type="nucleotide sequence ID" value="NZ_CP015772.1"/>
</dbReference>
<name>A0A1A9I7H1_9BACT</name>
<comment type="subcellular location">
    <subcellularLocation>
        <location evidence="1">Cell outer membrane</location>
    </subcellularLocation>
</comment>
<dbReference type="KEGG" id="nia:A8C56_23425"/>
<evidence type="ECO:0000259" key="7">
    <source>
        <dbReference type="Pfam" id="PF14322"/>
    </source>
</evidence>
<dbReference type="Gene3D" id="1.25.40.390">
    <property type="match status" value="1"/>
</dbReference>
<comment type="similarity">
    <text evidence="2">Belongs to the SusD family.</text>
</comment>
<sequence length="619" mass="68736">MKHIKIHHLLAAGAIAVVTLLPSCKKYLDQQPITANDPAKVFNDVPGAYSALIGAYSRLMGDNGYGIRISLYFTVDNDEMQGPTGNGNDNDRRDIARYQCTPGNAQITNPFLQLFNGIENANMCIDYIPKMELYTNGTDQQKKQLQRMYGEALTLRAQFYFEAIRNWGDLPAHFTAAQNQALQDPFPTRTSSDSLYDRLLEDLKTAEDLVPWVNDLGAIGDSKDERITKGTVKGLRARIALFRGGYALRPASKTMERSTDYLKYYQIARDETYDIIQSGQHSLNPSFKSLWKDQVCAHAVSDPNNELLFQASASGSGSAEDSKLGYYNGPRVNGKGNSSINPLPTYFYLFDSMDLRRDVTIAPYFVAADGITKIGQAITAINDGKYRRDWVTNPSFDPNDAIQYLSLKWQLLRYADVLLMFAEAENEISNGPTANAYNALNWVRRRGFGKNINTVNAAVDVPAGLSKTDFFKYIVRERALELGGEGIRKFDLIRWNLLATALTETKANLLTMSTNTAIANPSYMAGYPAYCLTTILPKNMYYQTTATGDDHTIWANSYYNTAPSSTPAGTTKVNWLTAAINTTGLARFATGFTVNKSELLPIPQPAIDANKNLVQNPGY</sequence>
<dbReference type="OrthoDB" id="5694214at2"/>
<dbReference type="SUPFAM" id="SSF48452">
    <property type="entry name" value="TPR-like"/>
    <property type="match status" value="1"/>
</dbReference>
<organism evidence="8 9">
    <name type="scientific">Niabella ginsenosidivorans</name>
    <dbReference type="NCBI Taxonomy" id="1176587"/>
    <lineage>
        <taxon>Bacteria</taxon>
        <taxon>Pseudomonadati</taxon>
        <taxon>Bacteroidota</taxon>
        <taxon>Chitinophagia</taxon>
        <taxon>Chitinophagales</taxon>
        <taxon>Chitinophagaceae</taxon>
        <taxon>Niabella</taxon>
    </lineage>
</organism>
<dbReference type="InterPro" id="IPR033985">
    <property type="entry name" value="SusD-like_N"/>
</dbReference>
<evidence type="ECO:0008006" key="10">
    <source>
        <dbReference type="Google" id="ProtNLM"/>
    </source>
</evidence>
<accession>A0A1A9I7H1</accession>
<evidence type="ECO:0000256" key="5">
    <source>
        <dbReference type="ARBA" id="ARBA00023237"/>
    </source>
</evidence>
<feature type="domain" description="RagB/SusD" evidence="6">
    <location>
        <begin position="403"/>
        <end position="619"/>
    </location>
</feature>
<evidence type="ECO:0000256" key="1">
    <source>
        <dbReference type="ARBA" id="ARBA00004442"/>
    </source>
</evidence>
<dbReference type="GO" id="GO:0009279">
    <property type="term" value="C:cell outer membrane"/>
    <property type="evidence" value="ECO:0007669"/>
    <property type="project" value="UniProtKB-SubCell"/>
</dbReference>
<dbReference type="Proteomes" id="UP000077667">
    <property type="component" value="Chromosome"/>
</dbReference>
<evidence type="ECO:0000256" key="4">
    <source>
        <dbReference type="ARBA" id="ARBA00023136"/>
    </source>
</evidence>
<evidence type="ECO:0000256" key="3">
    <source>
        <dbReference type="ARBA" id="ARBA00022729"/>
    </source>
</evidence>
<evidence type="ECO:0000259" key="6">
    <source>
        <dbReference type="Pfam" id="PF07980"/>
    </source>
</evidence>
<dbReference type="InterPro" id="IPR012944">
    <property type="entry name" value="SusD_RagB_dom"/>
</dbReference>
<protein>
    <recommendedName>
        <fullName evidence="10">Carbohydrate-binding protein SusD</fullName>
    </recommendedName>
</protein>
<dbReference type="Pfam" id="PF14322">
    <property type="entry name" value="SusD-like_3"/>
    <property type="match status" value="1"/>
</dbReference>